<proteinExistence type="predicted"/>
<dbReference type="PROSITE" id="PS51184">
    <property type="entry name" value="JMJC"/>
    <property type="match status" value="1"/>
</dbReference>
<gene>
    <name evidence="7" type="ORF">AVDCRST_MAG91-1692</name>
</gene>
<evidence type="ECO:0000256" key="1">
    <source>
        <dbReference type="ARBA" id="ARBA00001954"/>
    </source>
</evidence>
<dbReference type="PANTHER" id="PTHR13096">
    <property type="entry name" value="MINA53 MYC INDUCED NUCLEAR ANTIGEN"/>
    <property type="match status" value="1"/>
</dbReference>
<dbReference type="Pfam" id="PF20514">
    <property type="entry name" value="WHD_ROXA"/>
    <property type="match status" value="1"/>
</dbReference>
<feature type="domain" description="JmjC" evidence="6">
    <location>
        <begin position="93"/>
        <end position="222"/>
    </location>
</feature>
<keyword evidence="4" id="KW-0560">Oxidoreductase</keyword>
<evidence type="ECO:0000259" key="6">
    <source>
        <dbReference type="PROSITE" id="PS51184"/>
    </source>
</evidence>
<evidence type="ECO:0000313" key="7">
    <source>
        <dbReference type="EMBL" id="CAA9512052.1"/>
    </source>
</evidence>
<dbReference type="InterPro" id="IPR039994">
    <property type="entry name" value="NO66-like"/>
</dbReference>
<dbReference type="InterPro" id="IPR003347">
    <property type="entry name" value="JmjC_dom"/>
</dbReference>
<dbReference type="AlphaFoldDB" id="A0A6J4T2M5"/>
<dbReference type="EMBL" id="CADCVX010000324">
    <property type="protein sequence ID" value="CAA9512052.1"/>
    <property type="molecule type" value="Genomic_DNA"/>
</dbReference>
<name>A0A6J4T2M5_9SPHN</name>
<dbReference type="Gene3D" id="2.60.120.650">
    <property type="entry name" value="Cupin"/>
    <property type="match status" value="1"/>
</dbReference>
<dbReference type="Gene3D" id="3.40.366.30">
    <property type="entry name" value="50S ribosomal protein L16 arginine hydroxylase, Chain A, Domain 2"/>
    <property type="match status" value="1"/>
</dbReference>
<dbReference type="PANTHER" id="PTHR13096:SF8">
    <property type="entry name" value="RIBOSOMAL OXYGENASE 1"/>
    <property type="match status" value="1"/>
</dbReference>
<evidence type="ECO:0000256" key="2">
    <source>
        <dbReference type="ARBA" id="ARBA00022723"/>
    </source>
</evidence>
<accession>A0A6J4T2M5</accession>
<sequence>MKFFDFDPESFLRDYWQKKPLLIRNPWALWNNPLEPDELAGLACEDEVESRLITQTRDALKLEHGPLPESRFGELGENAWTLLVQAVDHHVPAVAALLQPFRFVPNWRVDDVMVSYATDRGGVGPHFDRYDVFLLQGLGKRRWRIGARCDETTELRPHADLRLLTHFEATEEWVLEPGDILYVPPRVAHDGVAVGDDCMTYSIGFRAPSRRELIEEWSAHLLAGMADDELYEDSDLRRQENPGEITAQAIARLHAMVAEKMLDRDAFASWFGGHNSVRKHPDMDWSPDDPVSIEDLRACLDERLPLSRNPASRFSFIRRNADAILLFVDGHCFECAGETMAFAERICAEDRIQLANPIGSAATEALMLKLLNGGGIAFDRDDREDAD</sequence>
<dbReference type="GO" id="GO:0046872">
    <property type="term" value="F:metal ion binding"/>
    <property type="evidence" value="ECO:0007669"/>
    <property type="project" value="UniProtKB-KW"/>
</dbReference>
<evidence type="ECO:0000256" key="4">
    <source>
        <dbReference type="ARBA" id="ARBA00023002"/>
    </source>
</evidence>
<keyword evidence="5" id="KW-0408">Iron</keyword>
<dbReference type="GO" id="GO:0016706">
    <property type="term" value="F:2-oxoglutarate-dependent dioxygenase activity"/>
    <property type="evidence" value="ECO:0007669"/>
    <property type="project" value="TreeGrafter"/>
</dbReference>
<evidence type="ECO:0000256" key="5">
    <source>
        <dbReference type="ARBA" id="ARBA00023004"/>
    </source>
</evidence>
<dbReference type="SMART" id="SM00558">
    <property type="entry name" value="JmjC"/>
    <property type="match status" value="1"/>
</dbReference>
<dbReference type="SUPFAM" id="SSF51197">
    <property type="entry name" value="Clavaminate synthase-like"/>
    <property type="match status" value="1"/>
</dbReference>
<dbReference type="Pfam" id="PF08007">
    <property type="entry name" value="JmjC_2"/>
    <property type="match status" value="1"/>
</dbReference>
<organism evidence="7">
    <name type="scientific">uncultured Sphingomonadaceae bacterium</name>
    <dbReference type="NCBI Taxonomy" id="169976"/>
    <lineage>
        <taxon>Bacteria</taxon>
        <taxon>Pseudomonadati</taxon>
        <taxon>Pseudomonadota</taxon>
        <taxon>Alphaproteobacteria</taxon>
        <taxon>Sphingomonadales</taxon>
        <taxon>Sphingomonadaceae</taxon>
        <taxon>environmental samples</taxon>
    </lineage>
</organism>
<dbReference type="InterPro" id="IPR046799">
    <property type="entry name" value="ROXA-like_wH"/>
</dbReference>
<reference evidence="7" key="1">
    <citation type="submission" date="2020-02" db="EMBL/GenBank/DDBJ databases">
        <authorList>
            <person name="Meier V. D."/>
        </authorList>
    </citation>
    <scope>NUCLEOTIDE SEQUENCE</scope>
    <source>
        <strain evidence="7">AVDCRST_MAG91</strain>
    </source>
</reference>
<protein>
    <recommendedName>
        <fullName evidence="6">JmjC domain-containing protein</fullName>
    </recommendedName>
</protein>
<keyword evidence="2" id="KW-0479">Metal-binding</keyword>
<comment type="cofactor">
    <cofactor evidence="1">
        <name>Fe(2+)</name>
        <dbReference type="ChEBI" id="CHEBI:29033"/>
    </cofactor>
</comment>
<evidence type="ECO:0000256" key="3">
    <source>
        <dbReference type="ARBA" id="ARBA00022964"/>
    </source>
</evidence>
<keyword evidence="3" id="KW-0223">Dioxygenase</keyword>